<dbReference type="InterPro" id="IPR042211">
    <property type="entry name" value="CRISPR-assoc_Cas1_N"/>
</dbReference>
<dbReference type="AlphaFoldDB" id="A0A9D1EGS1"/>
<evidence type="ECO:0000256" key="6">
    <source>
        <dbReference type="ARBA" id="ARBA00023118"/>
    </source>
</evidence>
<evidence type="ECO:0000256" key="5">
    <source>
        <dbReference type="ARBA" id="ARBA00022842"/>
    </source>
</evidence>
<evidence type="ECO:0000256" key="3">
    <source>
        <dbReference type="ARBA" id="ARBA00022759"/>
    </source>
</evidence>
<evidence type="ECO:0000313" key="11">
    <source>
        <dbReference type="EMBL" id="HIR89673.1"/>
    </source>
</evidence>
<keyword evidence="5 10" id="KW-0460">Magnesium</keyword>
<dbReference type="NCBIfam" id="TIGR00287">
    <property type="entry name" value="cas1"/>
    <property type="match status" value="1"/>
</dbReference>
<dbReference type="GO" id="GO:0004519">
    <property type="term" value="F:endonuclease activity"/>
    <property type="evidence" value="ECO:0007669"/>
    <property type="project" value="UniProtKB-UniRule"/>
</dbReference>
<name>A0A9D1EGS1_9FIRM</name>
<proteinExistence type="inferred from homology"/>
<evidence type="ECO:0000256" key="4">
    <source>
        <dbReference type="ARBA" id="ARBA00022801"/>
    </source>
</evidence>
<dbReference type="InterPro" id="IPR050646">
    <property type="entry name" value="Cas1"/>
</dbReference>
<dbReference type="HAMAP" id="MF_01470">
    <property type="entry name" value="Cas1"/>
    <property type="match status" value="1"/>
</dbReference>
<dbReference type="CDD" id="cd09634">
    <property type="entry name" value="Cas1_I-II-III"/>
    <property type="match status" value="1"/>
</dbReference>
<organism evidence="11 12">
    <name type="scientific">Candidatus Fimimorpha faecalis</name>
    <dbReference type="NCBI Taxonomy" id="2840824"/>
    <lineage>
        <taxon>Bacteria</taxon>
        <taxon>Bacillati</taxon>
        <taxon>Bacillota</taxon>
        <taxon>Clostridia</taxon>
        <taxon>Eubacteriales</taxon>
        <taxon>Candidatus Fimimorpha</taxon>
    </lineage>
</organism>
<dbReference type="GO" id="GO:0003677">
    <property type="term" value="F:DNA binding"/>
    <property type="evidence" value="ECO:0007669"/>
    <property type="project" value="UniProtKB-KW"/>
</dbReference>
<dbReference type="InterPro" id="IPR002729">
    <property type="entry name" value="CRISPR-assoc_Cas1"/>
</dbReference>
<feature type="binding site" evidence="10">
    <location>
        <position position="157"/>
    </location>
    <ligand>
        <name>Mn(2+)</name>
        <dbReference type="ChEBI" id="CHEBI:29035"/>
    </ligand>
</feature>
<evidence type="ECO:0000256" key="9">
    <source>
        <dbReference type="ARBA" id="ARBA00038592"/>
    </source>
</evidence>
<dbReference type="Gene3D" id="3.100.10.20">
    <property type="entry name" value="CRISPR-associated endonuclease Cas1, N-terminal domain"/>
    <property type="match status" value="1"/>
</dbReference>
<dbReference type="PANTHER" id="PTHR34353:SF2">
    <property type="entry name" value="CRISPR-ASSOCIATED ENDONUCLEASE CAS1 1"/>
    <property type="match status" value="1"/>
</dbReference>
<sequence>MRAVYIKEQGAYIRRVGGRIVISKNNKNLREIPITQVEKIVVMGNVQITTQALHMVMEYGVSLSFLSYGGRYIGQAVSESSKNIFLRLAQYERYQDSEARCEIARRIIDAKIQNQISVIEAYRWKEKQNWRDAIQKLEENRKKLSSKTNSSGIMGIEGICSSIYFSCFSQMLTCELNFSGRNRRPPKDPVNALLSLVYTFLTIEIENALENESFEPYLGFLHGIKYGRKSLALDLVEEFRQPVGDRLVLKLLNKRMLSEFDFQWEERRGVILSKEGFQKFCKEFECWMSNEKENFHTIILNQIGILKYAIQNHQEYIPYLWKGDKRDLSN</sequence>
<dbReference type="GO" id="GO:0016787">
    <property type="term" value="F:hydrolase activity"/>
    <property type="evidence" value="ECO:0007669"/>
    <property type="project" value="UniProtKB-KW"/>
</dbReference>
<keyword evidence="3 10" id="KW-0255">Endonuclease</keyword>
<keyword evidence="7 10" id="KW-0238">DNA-binding</keyword>
<evidence type="ECO:0000256" key="8">
    <source>
        <dbReference type="ARBA" id="ARBA00023211"/>
    </source>
</evidence>
<reference evidence="11" key="1">
    <citation type="submission" date="2020-10" db="EMBL/GenBank/DDBJ databases">
        <authorList>
            <person name="Gilroy R."/>
        </authorList>
    </citation>
    <scope>NUCLEOTIDE SEQUENCE</scope>
    <source>
        <strain evidence="11">ChiW13-3771</strain>
    </source>
</reference>
<dbReference type="Pfam" id="PF01867">
    <property type="entry name" value="Cas_Cas1"/>
    <property type="match status" value="1"/>
</dbReference>
<dbReference type="EC" id="3.1.-.-" evidence="10"/>
<comment type="similarity">
    <text evidence="10">Belongs to the CRISPR-associated endonuclease Cas1 family.</text>
</comment>
<dbReference type="GO" id="GO:0043571">
    <property type="term" value="P:maintenance of CRISPR repeat elements"/>
    <property type="evidence" value="ECO:0007669"/>
    <property type="project" value="UniProtKB-UniRule"/>
</dbReference>
<evidence type="ECO:0000256" key="10">
    <source>
        <dbReference type="HAMAP-Rule" id="MF_01470"/>
    </source>
</evidence>
<keyword evidence="8 10" id="KW-0464">Manganese</keyword>
<comment type="subunit">
    <text evidence="9 10">Homodimer, forms a heterotetramer with a Cas2 homodimer.</text>
</comment>
<dbReference type="GO" id="GO:0051607">
    <property type="term" value="P:defense response to virus"/>
    <property type="evidence" value="ECO:0007669"/>
    <property type="project" value="UniProtKB-UniRule"/>
</dbReference>
<comment type="cofactor">
    <cofactor evidence="10">
        <name>Mg(2+)</name>
        <dbReference type="ChEBI" id="CHEBI:18420"/>
    </cofactor>
    <cofactor evidence="10">
        <name>Mn(2+)</name>
        <dbReference type="ChEBI" id="CHEBI:29035"/>
    </cofactor>
</comment>
<feature type="binding site" evidence="10">
    <location>
        <position position="222"/>
    </location>
    <ligand>
        <name>Mn(2+)</name>
        <dbReference type="ChEBI" id="CHEBI:29035"/>
    </ligand>
</feature>
<comment type="caution">
    <text evidence="11">The sequence shown here is derived from an EMBL/GenBank/DDBJ whole genome shotgun (WGS) entry which is preliminary data.</text>
</comment>
<dbReference type="Gene3D" id="1.20.120.920">
    <property type="entry name" value="CRISPR-associated endonuclease Cas1, C-terminal domain"/>
    <property type="match status" value="1"/>
</dbReference>
<dbReference type="PANTHER" id="PTHR34353">
    <property type="entry name" value="CRISPR-ASSOCIATED ENDONUCLEASE CAS1 1"/>
    <property type="match status" value="1"/>
</dbReference>
<keyword evidence="4 10" id="KW-0378">Hydrolase</keyword>
<dbReference type="InterPro" id="IPR042206">
    <property type="entry name" value="CRISPR-assoc_Cas1_C"/>
</dbReference>
<accession>A0A9D1EGS1</accession>
<keyword evidence="2 10" id="KW-0479">Metal-binding</keyword>
<dbReference type="EMBL" id="DVHN01000166">
    <property type="protein sequence ID" value="HIR89673.1"/>
    <property type="molecule type" value="Genomic_DNA"/>
</dbReference>
<dbReference type="GO" id="GO:0046872">
    <property type="term" value="F:metal ion binding"/>
    <property type="evidence" value="ECO:0007669"/>
    <property type="project" value="UniProtKB-UniRule"/>
</dbReference>
<keyword evidence="1 10" id="KW-0540">Nuclease</keyword>
<comment type="function">
    <text evidence="10">CRISPR (clustered regularly interspaced short palindromic repeat), is an adaptive immune system that provides protection against mobile genetic elements (viruses, transposable elements and conjugative plasmids). CRISPR clusters contain spacers, sequences complementary to antecedent mobile elements, and target invading nucleic acids. CRISPR clusters are transcribed and processed into CRISPR RNA (crRNA). Acts as a dsDNA endonuclease. Involved in the integration of spacer DNA into the CRISPR cassette.</text>
</comment>
<keyword evidence="6 10" id="KW-0051">Antiviral defense</keyword>
<dbReference type="Proteomes" id="UP000824201">
    <property type="component" value="Unassembled WGS sequence"/>
</dbReference>
<gene>
    <name evidence="10 11" type="primary">cas1</name>
    <name evidence="11" type="ORF">IAC96_12070</name>
</gene>
<evidence type="ECO:0000256" key="2">
    <source>
        <dbReference type="ARBA" id="ARBA00022723"/>
    </source>
</evidence>
<feature type="binding site" evidence="10">
    <location>
        <position position="237"/>
    </location>
    <ligand>
        <name>Mn(2+)</name>
        <dbReference type="ChEBI" id="CHEBI:29035"/>
    </ligand>
</feature>
<protein>
    <recommendedName>
        <fullName evidence="10">CRISPR-associated endonuclease Cas1</fullName>
        <ecNumber evidence="10">3.1.-.-</ecNumber>
    </recommendedName>
</protein>
<evidence type="ECO:0000313" key="12">
    <source>
        <dbReference type="Proteomes" id="UP000824201"/>
    </source>
</evidence>
<evidence type="ECO:0000256" key="7">
    <source>
        <dbReference type="ARBA" id="ARBA00023125"/>
    </source>
</evidence>
<evidence type="ECO:0000256" key="1">
    <source>
        <dbReference type="ARBA" id="ARBA00022722"/>
    </source>
</evidence>
<reference evidence="11" key="2">
    <citation type="journal article" date="2021" name="PeerJ">
        <title>Extensive microbial diversity within the chicken gut microbiome revealed by metagenomics and culture.</title>
        <authorList>
            <person name="Gilroy R."/>
            <person name="Ravi A."/>
            <person name="Getino M."/>
            <person name="Pursley I."/>
            <person name="Horton D.L."/>
            <person name="Alikhan N.F."/>
            <person name="Baker D."/>
            <person name="Gharbi K."/>
            <person name="Hall N."/>
            <person name="Watson M."/>
            <person name="Adriaenssens E.M."/>
            <person name="Foster-Nyarko E."/>
            <person name="Jarju S."/>
            <person name="Secka A."/>
            <person name="Antonio M."/>
            <person name="Oren A."/>
            <person name="Chaudhuri R.R."/>
            <person name="La Ragione R."/>
            <person name="Hildebrand F."/>
            <person name="Pallen M.J."/>
        </authorList>
    </citation>
    <scope>NUCLEOTIDE SEQUENCE</scope>
    <source>
        <strain evidence="11">ChiW13-3771</strain>
    </source>
</reference>